<feature type="DNA-binding region" description="H-T-H motif" evidence="5">
    <location>
        <begin position="26"/>
        <end position="45"/>
    </location>
</feature>
<feature type="domain" description="HTH tetR-type" evidence="6">
    <location>
        <begin position="3"/>
        <end position="63"/>
    </location>
</feature>
<sequence>MSTEKRTHILTTAARLFSQQGIRSITMDDIAREAGVSKKTIYSFYNNKQELVEAFVKHFIFDCPELQFNIRPNINAIDQLFKYREKAAVLLELVKNKIDYDLKRLYPEIHRELQTFKRDLIYRIETALLAKGKQEGLFRPELDDDFVARMSVGRSLLIFNPENDIFTDEECLNMATFDKMLDFQLHAICTPRGIDYYEQELNHIRNEN</sequence>
<protein>
    <submittedName>
        <fullName evidence="7">TetR family transcriptional regulator</fullName>
    </submittedName>
</protein>
<dbReference type="AlphaFoldDB" id="A0A2T5C6L6"/>
<reference evidence="7 8" key="1">
    <citation type="submission" date="2018-04" db="EMBL/GenBank/DDBJ databases">
        <title>Genomic Encyclopedia of Archaeal and Bacterial Type Strains, Phase II (KMG-II): from individual species to whole genera.</title>
        <authorList>
            <person name="Goeker M."/>
        </authorList>
    </citation>
    <scope>NUCLEOTIDE SEQUENCE [LARGE SCALE GENOMIC DNA]</scope>
    <source>
        <strain evidence="7 8">DSM 28823</strain>
    </source>
</reference>
<dbReference type="GO" id="GO:0003700">
    <property type="term" value="F:DNA-binding transcription factor activity"/>
    <property type="evidence" value="ECO:0007669"/>
    <property type="project" value="TreeGrafter"/>
</dbReference>
<dbReference type="PROSITE" id="PS50977">
    <property type="entry name" value="HTH_TETR_2"/>
    <property type="match status" value="1"/>
</dbReference>
<proteinExistence type="predicted"/>
<dbReference type="RefSeq" id="WP_107820678.1">
    <property type="nucleotide sequence ID" value="NZ_OY782574.1"/>
</dbReference>
<dbReference type="PANTHER" id="PTHR30055">
    <property type="entry name" value="HTH-TYPE TRANSCRIPTIONAL REGULATOR RUTR"/>
    <property type="match status" value="1"/>
</dbReference>
<dbReference type="InterPro" id="IPR001647">
    <property type="entry name" value="HTH_TetR"/>
</dbReference>
<evidence type="ECO:0000313" key="7">
    <source>
        <dbReference type="EMBL" id="PTN10576.1"/>
    </source>
</evidence>
<dbReference type="Gene3D" id="1.10.357.10">
    <property type="entry name" value="Tetracycline Repressor, domain 2"/>
    <property type="match status" value="1"/>
</dbReference>
<name>A0A2T5C6L6_9BACT</name>
<evidence type="ECO:0000313" key="8">
    <source>
        <dbReference type="Proteomes" id="UP000243525"/>
    </source>
</evidence>
<evidence type="ECO:0000259" key="6">
    <source>
        <dbReference type="PROSITE" id="PS50977"/>
    </source>
</evidence>
<dbReference type="Proteomes" id="UP000243525">
    <property type="component" value="Unassembled WGS sequence"/>
</dbReference>
<dbReference type="InterPro" id="IPR050109">
    <property type="entry name" value="HTH-type_TetR-like_transc_reg"/>
</dbReference>
<organism evidence="7 8">
    <name type="scientific">Mangrovibacterium marinum</name>
    <dbReference type="NCBI Taxonomy" id="1639118"/>
    <lineage>
        <taxon>Bacteria</taxon>
        <taxon>Pseudomonadati</taxon>
        <taxon>Bacteroidota</taxon>
        <taxon>Bacteroidia</taxon>
        <taxon>Marinilabiliales</taxon>
        <taxon>Prolixibacteraceae</taxon>
        <taxon>Mangrovibacterium</taxon>
    </lineage>
</organism>
<dbReference type="EMBL" id="QAAD01000001">
    <property type="protein sequence ID" value="PTN10576.1"/>
    <property type="molecule type" value="Genomic_DNA"/>
</dbReference>
<keyword evidence="8" id="KW-1185">Reference proteome</keyword>
<evidence type="ECO:0000256" key="1">
    <source>
        <dbReference type="ARBA" id="ARBA00022491"/>
    </source>
</evidence>
<comment type="caution">
    <text evidence="7">The sequence shown here is derived from an EMBL/GenBank/DDBJ whole genome shotgun (WGS) entry which is preliminary data.</text>
</comment>
<keyword evidence="1" id="KW-0678">Repressor</keyword>
<evidence type="ECO:0000256" key="4">
    <source>
        <dbReference type="ARBA" id="ARBA00023163"/>
    </source>
</evidence>
<evidence type="ECO:0000256" key="2">
    <source>
        <dbReference type="ARBA" id="ARBA00023015"/>
    </source>
</evidence>
<dbReference type="PRINTS" id="PR00455">
    <property type="entry name" value="HTHTETR"/>
</dbReference>
<evidence type="ECO:0000256" key="5">
    <source>
        <dbReference type="PROSITE-ProRule" id="PRU00335"/>
    </source>
</evidence>
<dbReference type="GO" id="GO:0000976">
    <property type="term" value="F:transcription cis-regulatory region binding"/>
    <property type="evidence" value="ECO:0007669"/>
    <property type="project" value="TreeGrafter"/>
</dbReference>
<accession>A0A2T5C6L6</accession>
<evidence type="ECO:0000256" key="3">
    <source>
        <dbReference type="ARBA" id="ARBA00023125"/>
    </source>
</evidence>
<keyword evidence="2" id="KW-0805">Transcription regulation</keyword>
<dbReference type="InterPro" id="IPR009057">
    <property type="entry name" value="Homeodomain-like_sf"/>
</dbReference>
<dbReference type="Pfam" id="PF00440">
    <property type="entry name" value="TetR_N"/>
    <property type="match status" value="1"/>
</dbReference>
<keyword evidence="4" id="KW-0804">Transcription</keyword>
<dbReference type="FunFam" id="1.10.10.60:FF:000141">
    <property type="entry name" value="TetR family transcriptional regulator"/>
    <property type="match status" value="1"/>
</dbReference>
<dbReference type="SUPFAM" id="SSF46689">
    <property type="entry name" value="Homeodomain-like"/>
    <property type="match status" value="1"/>
</dbReference>
<dbReference type="PANTHER" id="PTHR30055:SF175">
    <property type="entry name" value="HTH-TYPE TRANSCRIPTIONAL REPRESSOR KSTR2"/>
    <property type="match status" value="1"/>
</dbReference>
<dbReference type="OrthoDB" id="881297at2"/>
<keyword evidence="3 5" id="KW-0238">DNA-binding</keyword>
<gene>
    <name evidence="7" type="ORF">C8N47_101226</name>
</gene>